<comment type="caution">
    <text evidence="6">The sequence shown here is derived from an EMBL/GenBank/DDBJ whole genome shotgun (WGS) entry which is preliminary data.</text>
</comment>
<dbReference type="PANTHER" id="PTHR36985">
    <property type="entry name" value="TRANSLOCATION AND ASSEMBLY MODULE SUBUNIT TAMB"/>
    <property type="match status" value="1"/>
</dbReference>
<dbReference type="PANTHER" id="PTHR36985:SF1">
    <property type="entry name" value="TRANSLOCATION AND ASSEMBLY MODULE SUBUNIT TAMB"/>
    <property type="match status" value="1"/>
</dbReference>
<keyword evidence="4" id="KW-0472">Membrane</keyword>
<evidence type="ECO:0000259" key="5">
    <source>
        <dbReference type="Pfam" id="PF04357"/>
    </source>
</evidence>
<comment type="subcellular location">
    <subcellularLocation>
        <location evidence="1">Membrane</location>
        <topology evidence="1">Single-pass membrane protein</topology>
    </subcellularLocation>
</comment>
<keyword evidence="7" id="KW-1185">Reference proteome</keyword>
<accession>A0ABN1LAS1</accession>
<dbReference type="RefSeq" id="WP_343818867.1">
    <property type="nucleotide sequence ID" value="NZ_BAAAFA010000013.1"/>
</dbReference>
<evidence type="ECO:0000256" key="4">
    <source>
        <dbReference type="ARBA" id="ARBA00023136"/>
    </source>
</evidence>
<feature type="domain" description="Translocation and assembly module TamB C-terminal" evidence="5">
    <location>
        <begin position="962"/>
        <end position="1295"/>
    </location>
</feature>
<keyword evidence="3" id="KW-1133">Transmembrane helix</keyword>
<dbReference type="EMBL" id="BAAAFA010000013">
    <property type="protein sequence ID" value="GAA0823236.1"/>
    <property type="molecule type" value="Genomic_DNA"/>
</dbReference>
<protein>
    <submittedName>
        <fullName evidence="6">Translocation/assembly module TamB domain-containing protein</fullName>
    </submittedName>
</protein>
<sequence length="1297" mass="142671">MTKRQLSFSIAKYATLLLCLFTILVTTPWGTQLTLSLLNNIDGFEADYKAGSLVRDIELNSIHLNFSNLSIEATNAVAIIDFSCIWQKKFCIDSLNISDFTLTHWSGSTTDTNTASDNVLITMPFAIDAPQLTIANSQITLNNTLITVSQFTSSVAINNSDFVINTPNAKQVIVTLLQENIDLANKSAMNTAPNSLTKGDALSAIHSSISDLPEVHLPIALTIKELALVELQVIKNTAKATKTKSETQQSLLWHSYDHTLSASWAQHNVAVDAFSFTTQDYAINSAVASLTLTMPYEVNAELTTQIHQLEFWPEIANSAQTLNIQGSLDNLALTLQSQGSLILNSQAQLNLIQAELPFTVQLNAEKLPLPLSITQSTQPSIVTLKASGDIKQQALTLNSNINSYGYNNADFAIAAKHQQGLVTIEELTFDDQQSSSQLNLQGSVDTRTNIGNIVQWQLNASSTGFTLPELDLATLAPAELLSSLPFQQLTGRVNGQIDSSGLINNNHWYVSINNTELTGNINNSPLLIEGDITLNNEGHVSSGALKSSHLHLLFNDSELTLQAQKSDNWQLIGQLTINNLNQWHHQIHGALQSKFTVQGEQSNPTINLNSELAHFTFQQLQSDKITIKGDYRPLNSHEIQLNISSDRLSLQQKNQDPEPTALALEQFSFSLAGDINQHKVDTSWQGDLGGAITFEGQWQQNLKQWQSEIAQVSFSHQGFVWQNNHSFSLDIDVEKQLFSLEKHCILGEGLKLCLPQNATLGNTGDVTLNIDIDLGIIDQLFLPKEVQLKSTVNGILNATWSATQNLNASGNFELSRGNIKVIDEYTDQQVSQWHQGKLAFTINEKQLNSQFVLSNKNALALLNMNTKMQFNDDFPISGKMALNNFNLQPFQSFSGAIVSLQGELSAELAIHGSLQSPLVSGDLQLNQGDLLLRENPNKLQNINAAMQVKNNIAQLDASFDIDNNKANINGELAWQQGLSLDLDLKSTQLPLIFPPQLTMKVAPTLNFNLHDKVLLVSGKLDVLSGNYNIEKLPEGSVTLSDDVVIVDQQGQELTQKAASLDIQTDIQVNIDKAFTISGQGLKSQLFGQLHISQREQNPLQLFGRIHSDQGTFQAYGQRLAISQGELTFNGPVENPYVNLRASRYIKNEDVEVGITVTGLADTLEMQLFSTPSMQTSEMLSYLVRGRSLDSGGNSSNSEAATNMLIGLGVSSSESLFKVIEEIPLISDVSVDTESDGDTTQATISGYIGNRIYLKYGRGIDKPINELTVRMYLLNRLWLEVVSGLEHSTDIYYSFDIE</sequence>
<evidence type="ECO:0000313" key="7">
    <source>
        <dbReference type="Proteomes" id="UP001500021"/>
    </source>
</evidence>
<dbReference type="Pfam" id="PF04357">
    <property type="entry name" value="TamB"/>
    <property type="match status" value="1"/>
</dbReference>
<dbReference type="Proteomes" id="UP001500021">
    <property type="component" value="Unassembled WGS sequence"/>
</dbReference>
<dbReference type="InterPro" id="IPR007452">
    <property type="entry name" value="TamB_C"/>
</dbReference>
<reference evidence="6 7" key="1">
    <citation type="journal article" date="2019" name="Int. J. Syst. Evol. Microbiol.">
        <title>The Global Catalogue of Microorganisms (GCM) 10K type strain sequencing project: providing services to taxonomists for standard genome sequencing and annotation.</title>
        <authorList>
            <consortium name="The Broad Institute Genomics Platform"/>
            <consortium name="The Broad Institute Genome Sequencing Center for Infectious Disease"/>
            <person name="Wu L."/>
            <person name="Ma J."/>
        </authorList>
    </citation>
    <scope>NUCLEOTIDE SEQUENCE [LARGE SCALE GENOMIC DNA]</scope>
    <source>
        <strain evidence="6 7">JCM 15608</strain>
    </source>
</reference>
<keyword evidence="2" id="KW-0812">Transmembrane</keyword>
<evidence type="ECO:0000256" key="1">
    <source>
        <dbReference type="ARBA" id="ARBA00004167"/>
    </source>
</evidence>
<proteinExistence type="predicted"/>
<gene>
    <name evidence="6" type="ORF">GCM10009111_32590</name>
</gene>
<organism evidence="6 7">
    <name type="scientific">Colwellia asteriadis</name>
    <dbReference type="NCBI Taxonomy" id="517723"/>
    <lineage>
        <taxon>Bacteria</taxon>
        <taxon>Pseudomonadati</taxon>
        <taxon>Pseudomonadota</taxon>
        <taxon>Gammaproteobacteria</taxon>
        <taxon>Alteromonadales</taxon>
        <taxon>Colwelliaceae</taxon>
        <taxon>Colwellia</taxon>
    </lineage>
</organism>
<evidence type="ECO:0000256" key="3">
    <source>
        <dbReference type="ARBA" id="ARBA00022989"/>
    </source>
</evidence>
<name>A0ABN1LAS1_9GAMM</name>
<evidence type="ECO:0000256" key="2">
    <source>
        <dbReference type="ARBA" id="ARBA00022692"/>
    </source>
</evidence>
<evidence type="ECO:0000313" key="6">
    <source>
        <dbReference type="EMBL" id="GAA0823236.1"/>
    </source>
</evidence>